<evidence type="ECO:0000256" key="5">
    <source>
        <dbReference type="PROSITE-ProRule" id="PRU00169"/>
    </source>
</evidence>
<dbReference type="GO" id="GO:0005524">
    <property type="term" value="F:ATP binding"/>
    <property type="evidence" value="ECO:0007669"/>
    <property type="project" value="UniProtKB-KW"/>
</dbReference>
<dbReference type="CDD" id="cd00082">
    <property type="entry name" value="HisKA"/>
    <property type="match status" value="1"/>
</dbReference>
<evidence type="ECO:0000256" key="4">
    <source>
        <dbReference type="ARBA" id="ARBA00023012"/>
    </source>
</evidence>
<dbReference type="InterPro" id="IPR003594">
    <property type="entry name" value="HATPase_dom"/>
</dbReference>
<feature type="domain" description="Response regulatory" evidence="8">
    <location>
        <begin position="622"/>
        <end position="740"/>
    </location>
</feature>
<dbReference type="SUPFAM" id="SSF47384">
    <property type="entry name" value="Homodimeric domain of signal transducing histidine kinase"/>
    <property type="match status" value="1"/>
</dbReference>
<dbReference type="PRINTS" id="PR00344">
    <property type="entry name" value="BCTRLSENSOR"/>
</dbReference>
<evidence type="ECO:0000256" key="6">
    <source>
        <dbReference type="SAM" id="Phobius"/>
    </source>
</evidence>
<keyword evidence="9" id="KW-0067">ATP-binding</keyword>
<dbReference type="InterPro" id="IPR001789">
    <property type="entry name" value="Sig_transdc_resp-reg_receiver"/>
</dbReference>
<dbReference type="Pfam" id="PF00072">
    <property type="entry name" value="Response_reg"/>
    <property type="match status" value="1"/>
</dbReference>
<feature type="domain" description="Histidine kinase" evidence="7">
    <location>
        <begin position="375"/>
        <end position="597"/>
    </location>
</feature>
<comment type="catalytic activity">
    <reaction evidence="1">
        <text>ATP + protein L-histidine = ADP + protein N-phospho-L-histidine.</text>
        <dbReference type="EC" id="2.7.13.3"/>
    </reaction>
</comment>
<dbReference type="Pfam" id="PF00512">
    <property type="entry name" value="HisKA"/>
    <property type="match status" value="1"/>
</dbReference>
<dbReference type="SMART" id="SM00448">
    <property type="entry name" value="REC"/>
    <property type="match status" value="1"/>
</dbReference>
<dbReference type="PANTHER" id="PTHR45339">
    <property type="entry name" value="HYBRID SIGNAL TRANSDUCTION HISTIDINE KINASE J"/>
    <property type="match status" value="1"/>
</dbReference>
<feature type="modified residue" description="4-aspartylphosphate" evidence="5">
    <location>
        <position position="671"/>
    </location>
</feature>
<proteinExistence type="predicted"/>
<dbReference type="Gene3D" id="3.30.565.10">
    <property type="entry name" value="Histidine kinase-like ATPase, C-terminal domain"/>
    <property type="match status" value="1"/>
</dbReference>
<feature type="transmembrane region" description="Helical" evidence="6">
    <location>
        <begin position="275"/>
        <end position="296"/>
    </location>
</feature>
<evidence type="ECO:0000313" key="10">
    <source>
        <dbReference type="Proteomes" id="UP001596043"/>
    </source>
</evidence>
<dbReference type="EC" id="2.7.13.3" evidence="2"/>
<dbReference type="EMBL" id="JBHSFV010000012">
    <property type="protein sequence ID" value="MFC4635780.1"/>
    <property type="molecule type" value="Genomic_DNA"/>
</dbReference>
<dbReference type="PROSITE" id="PS50109">
    <property type="entry name" value="HIS_KIN"/>
    <property type="match status" value="1"/>
</dbReference>
<dbReference type="InterPro" id="IPR005467">
    <property type="entry name" value="His_kinase_dom"/>
</dbReference>
<keyword evidence="6" id="KW-0472">Membrane</keyword>
<dbReference type="Pfam" id="PF02518">
    <property type="entry name" value="HATPase_c"/>
    <property type="match status" value="1"/>
</dbReference>
<evidence type="ECO:0000256" key="1">
    <source>
        <dbReference type="ARBA" id="ARBA00000085"/>
    </source>
</evidence>
<keyword evidence="9" id="KW-0547">Nucleotide-binding</keyword>
<dbReference type="CDD" id="cd16922">
    <property type="entry name" value="HATPase_EvgS-ArcB-TorS-like"/>
    <property type="match status" value="1"/>
</dbReference>
<evidence type="ECO:0000259" key="7">
    <source>
        <dbReference type="PROSITE" id="PS50109"/>
    </source>
</evidence>
<keyword evidence="6" id="KW-0812">Transmembrane</keyword>
<reference evidence="10" key="1">
    <citation type="journal article" date="2019" name="Int. J. Syst. Evol. Microbiol.">
        <title>The Global Catalogue of Microorganisms (GCM) 10K type strain sequencing project: providing services to taxonomists for standard genome sequencing and annotation.</title>
        <authorList>
            <consortium name="The Broad Institute Genomics Platform"/>
            <consortium name="The Broad Institute Genome Sequencing Center for Infectious Disease"/>
            <person name="Wu L."/>
            <person name="Ma J."/>
        </authorList>
    </citation>
    <scope>NUCLEOTIDE SEQUENCE [LARGE SCALE GENOMIC DNA]</scope>
    <source>
        <strain evidence="10">YJ-61-S</strain>
    </source>
</reference>
<keyword evidence="6" id="KW-1133">Transmembrane helix</keyword>
<dbReference type="SUPFAM" id="SSF55874">
    <property type="entry name" value="ATPase domain of HSP90 chaperone/DNA topoisomerase II/histidine kinase"/>
    <property type="match status" value="1"/>
</dbReference>
<dbReference type="InterPro" id="IPR004358">
    <property type="entry name" value="Sig_transdc_His_kin-like_C"/>
</dbReference>
<evidence type="ECO:0000256" key="3">
    <source>
        <dbReference type="ARBA" id="ARBA00022553"/>
    </source>
</evidence>
<dbReference type="PROSITE" id="PS50110">
    <property type="entry name" value="RESPONSE_REGULATORY"/>
    <property type="match status" value="1"/>
</dbReference>
<dbReference type="InterPro" id="IPR011006">
    <property type="entry name" value="CheY-like_superfamily"/>
</dbReference>
<dbReference type="InterPro" id="IPR003661">
    <property type="entry name" value="HisK_dim/P_dom"/>
</dbReference>
<dbReference type="InterPro" id="IPR036890">
    <property type="entry name" value="HATPase_C_sf"/>
</dbReference>
<organism evidence="9 10">
    <name type="scientific">Dokdonia ponticola</name>
    <dbReference type="NCBI Taxonomy" id="2041041"/>
    <lineage>
        <taxon>Bacteria</taxon>
        <taxon>Pseudomonadati</taxon>
        <taxon>Bacteroidota</taxon>
        <taxon>Flavobacteriia</taxon>
        <taxon>Flavobacteriales</taxon>
        <taxon>Flavobacteriaceae</taxon>
        <taxon>Dokdonia</taxon>
    </lineage>
</organism>
<name>A0ABV9I3G3_9FLAO</name>
<keyword evidence="3 5" id="KW-0597">Phosphoprotein</keyword>
<comment type="caution">
    <text evidence="9">The sequence shown here is derived from an EMBL/GenBank/DDBJ whole genome shotgun (WGS) entry which is preliminary data.</text>
</comment>
<dbReference type="SUPFAM" id="SSF52172">
    <property type="entry name" value="CheY-like"/>
    <property type="match status" value="1"/>
</dbReference>
<feature type="transmembrane region" description="Helical" evidence="6">
    <location>
        <begin position="20"/>
        <end position="40"/>
    </location>
</feature>
<dbReference type="RefSeq" id="WP_379981336.1">
    <property type="nucleotide sequence ID" value="NZ_JBHSFV010000012.1"/>
</dbReference>
<dbReference type="Gene3D" id="1.10.287.130">
    <property type="match status" value="1"/>
</dbReference>
<evidence type="ECO:0000313" key="9">
    <source>
        <dbReference type="EMBL" id="MFC4635780.1"/>
    </source>
</evidence>
<dbReference type="SMART" id="SM00388">
    <property type="entry name" value="HisKA"/>
    <property type="match status" value="1"/>
</dbReference>
<dbReference type="CDD" id="cd17546">
    <property type="entry name" value="REC_hyHK_CKI1_RcsC-like"/>
    <property type="match status" value="1"/>
</dbReference>
<protein>
    <recommendedName>
        <fullName evidence="2">histidine kinase</fullName>
        <ecNumber evidence="2">2.7.13.3</ecNumber>
    </recommendedName>
</protein>
<dbReference type="SMART" id="SM00387">
    <property type="entry name" value="HATPase_c"/>
    <property type="match status" value="1"/>
</dbReference>
<keyword evidence="10" id="KW-1185">Reference proteome</keyword>
<evidence type="ECO:0000259" key="8">
    <source>
        <dbReference type="PROSITE" id="PS50110"/>
    </source>
</evidence>
<gene>
    <name evidence="9" type="ORF">ACFO3O_17855</name>
</gene>
<keyword evidence="4" id="KW-0902">Two-component regulatory system</keyword>
<evidence type="ECO:0000256" key="2">
    <source>
        <dbReference type="ARBA" id="ARBA00012438"/>
    </source>
</evidence>
<dbReference type="Gene3D" id="3.40.50.2300">
    <property type="match status" value="1"/>
</dbReference>
<accession>A0ABV9I3G3</accession>
<dbReference type="PANTHER" id="PTHR45339:SF1">
    <property type="entry name" value="HYBRID SIGNAL TRANSDUCTION HISTIDINE KINASE J"/>
    <property type="match status" value="1"/>
</dbReference>
<dbReference type="InterPro" id="IPR036097">
    <property type="entry name" value="HisK_dim/P_sf"/>
</dbReference>
<sequence length="748" mass="85542">MSYAQFIKKLRLSSFRSKAILSFLALLASLIVWVASYFYIHRKDAISENLSIEILDVSKQFNANIDNYNTFFYTGYRDAAFYNKSEASSLYTYLANLRSIPDQLEIIEQDALEIQIPIDIQKVKNQYKNLRRDVITLVAKMERRGYKDFGIEGEMQEKAQVLTESDDIDKATILQLRTLEKDYLIRGESKYIQEFETIANELLADRTLSDSSRILVRGYTQDLQSLVNLNNEIGNYSETGLHKNIKELHQSIQKELSEISLRTNKAIESKKTTQITATSIISILIAFILVLLVLYLSKNLTKGVQTLNENMLQFIESDFEDTQEIQSDHSILEIKSLFSSYQKLKETLVQNIDELEITAKKATDNAHYKTQFLSKMSHEMRTPLNGIQGMLHLLKSGDESPKKQEEYISIIDRSVHQLSDLITMVLDHSKLETGNLEIQEKSVNLERDISQLMRIFEYQAKEKNLDFEYHNHSDTSYTVFADSLRLQQVLIHLMKNAIKFTQQGKITIIIDEYESSLEYQQLRFSVGDTGIGMDEDDFDKLLESFEQGDNSKTRKFDGAGLGMSLSNDLLKLMNSKLEVRSTLGKGTVFYFDVSLKKGEHKSREDVSKKIKVALLNNPKKTHVLVVEDNKINQKVIERLLSKLHITCDIATNGKEGVALFKKNTYDLILMDINMPIMGGIEAAKKIKSLKKYATQTTPIIAITAAETAYDENLASENSLDELLGKPIDFETLKEIIKRYLNISDSKDS</sequence>
<dbReference type="Proteomes" id="UP001596043">
    <property type="component" value="Unassembled WGS sequence"/>
</dbReference>
<dbReference type="Gene3D" id="6.10.340.10">
    <property type="match status" value="1"/>
</dbReference>